<keyword evidence="4 8" id="KW-0378">Hydrolase</keyword>
<protein>
    <recommendedName>
        <fullName evidence="8">Abasic site processing protein</fullName>
        <ecNumber evidence="8">3.4.-.-</ecNumber>
    </recommendedName>
</protein>
<keyword evidence="3" id="KW-0227">DNA damage</keyword>
<keyword evidence="2 8" id="KW-0645">Protease</keyword>
<evidence type="ECO:0000256" key="8">
    <source>
        <dbReference type="RuleBase" id="RU364100"/>
    </source>
</evidence>
<proteinExistence type="inferred from homology"/>
<evidence type="ECO:0000256" key="3">
    <source>
        <dbReference type="ARBA" id="ARBA00022763"/>
    </source>
</evidence>
<dbReference type="GO" id="GO:0008233">
    <property type="term" value="F:peptidase activity"/>
    <property type="evidence" value="ECO:0007669"/>
    <property type="project" value="UniProtKB-KW"/>
</dbReference>
<evidence type="ECO:0000256" key="7">
    <source>
        <dbReference type="ARBA" id="ARBA00023239"/>
    </source>
</evidence>
<sequence length="217" mass="23407">MCNLYRMTRSNAEIARWFEAVNDLGGANFGEEVYPGYPGAVLAEGRLVSMSWGFPLARKGAKGQALKPKPVNNARTDKLDSYFWRYSFAERRCLIPLTAWAEAEGPKGGKTRTWLSLPDAPVFACAGLWQDSDEWGRCYSMVMTEAEGPAAELHARMPVLLSPGDYGVWAGDDPEAARGLCRAWDGPLAIDRTGEPWSGAGSGTGAGKEGAGQASLL</sequence>
<dbReference type="GO" id="GO:0016829">
    <property type="term" value="F:lyase activity"/>
    <property type="evidence" value="ECO:0007669"/>
    <property type="project" value="UniProtKB-KW"/>
</dbReference>
<evidence type="ECO:0000256" key="9">
    <source>
        <dbReference type="SAM" id="MobiDB-lite"/>
    </source>
</evidence>
<dbReference type="AlphaFoldDB" id="A0A6I4U6F3"/>
<reference evidence="10 11" key="1">
    <citation type="submission" date="2019-12" db="EMBL/GenBank/DDBJ databases">
        <title>Genomic-based taxomic classification of the family Erythrobacteraceae.</title>
        <authorList>
            <person name="Xu L."/>
        </authorList>
    </citation>
    <scope>NUCLEOTIDE SEQUENCE [LARGE SCALE GENOMIC DNA]</scope>
    <source>
        <strain evidence="10 11">LMG 29519</strain>
    </source>
</reference>
<dbReference type="Pfam" id="PF02586">
    <property type="entry name" value="SRAP"/>
    <property type="match status" value="1"/>
</dbReference>
<organism evidence="10 11">
    <name type="scientific">Alteriqipengyuania halimionae</name>
    <dbReference type="NCBI Taxonomy" id="1926630"/>
    <lineage>
        <taxon>Bacteria</taxon>
        <taxon>Pseudomonadati</taxon>
        <taxon>Pseudomonadota</taxon>
        <taxon>Alphaproteobacteria</taxon>
        <taxon>Sphingomonadales</taxon>
        <taxon>Erythrobacteraceae</taxon>
        <taxon>Alteriqipengyuania</taxon>
    </lineage>
</organism>
<evidence type="ECO:0000256" key="2">
    <source>
        <dbReference type="ARBA" id="ARBA00022670"/>
    </source>
</evidence>
<evidence type="ECO:0000256" key="5">
    <source>
        <dbReference type="ARBA" id="ARBA00023124"/>
    </source>
</evidence>
<comment type="caution">
    <text evidence="10">The sequence shown here is derived from an EMBL/GenBank/DDBJ whole genome shotgun (WGS) entry which is preliminary data.</text>
</comment>
<dbReference type="PANTHER" id="PTHR13604">
    <property type="entry name" value="DC12-RELATED"/>
    <property type="match status" value="1"/>
</dbReference>
<dbReference type="RefSeq" id="WP_160616663.1">
    <property type="nucleotide sequence ID" value="NZ_WTYR01000001.1"/>
</dbReference>
<accession>A0A6I4U6F3</accession>
<dbReference type="InterPro" id="IPR036590">
    <property type="entry name" value="SRAP-like"/>
</dbReference>
<keyword evidence="6" id="KW-0238">DNA-binding</keyword>
<name>A0A6I4U6F3_9SPHN</name>
<dbReference type="EC" id="3.4.-.-" evidence="8"/>
<evidence type="ECO:0000313" key="11">
    <source>
        <dbReference type="Proteomes" id="UP000429229"/>
    </source>
</evidence>
<comment type="similarity">
    <text evidence="1 8">Belongs to the SOS response-associated peptidase family.</text>
</comment>
<dbReference type="OrthoDB" id="9782620at2"/>
<dbReference type="EMBL" id="WTYR01000001">
    <property type="protein sequence ID" value="MXP10011.1"/>
    <property type="molecule type" value="Genomic_DNA"/>
</dbReference>
<evidence type="ECO:0000256" key="1">
    <source>
        <dbReference type="ARBA" id="ARBA00008136"/>
    </source>
</evidence>
<feature type="compositionally biased region" description="Gly residues" evidence="9">
    <location>
        <begin position="200"/>
        <end position="210"/>
    </location>
</feature>
<dbReference type="InterPro" id="IPR003738">
    <property type="entry name" value="SRAP"/>
</dbReference>
<dbReference type="Proteomes" id="UP000429229">
    <property type="component" value="Unassembled WGS sequence"/>
</dbReference>
<keyword evidence="11" id="KW-1185">Reference proteome</keyword>
<dbReference type="SUPFAM" id="SSF143081">
    <property type="entry name" value="BB1717-like"/>
    <property type="match status" value="1"/>
</dbReference>
<evidence type="ECO:0000313" key="10">
    <source>
        <dbReference type="EMBL" id="MXP10011.1"/>
    </source>
</evidence>
<feature type="region of interest" description="Disordered" evidence="9">
    <location>
        <begin position="192"/>
        <end position="217"/>
    </location>
</feature>
<dbReference type="GO" id="GO:0003697">
    <property type="term" value="F:single-stranded DNA binding"/>
    <property type="evidence" value="ECO:0007669"/>
    <property type="project" value="InterPro"/>
</dbReference>
<dbReference type="GO" id="GO:0106300">
    <property type="term" value="P:protein-DNA covalent cross-linking repair"/>
    <property type="evidence" value="ECO:0007669"/>
    <property type="project" value="InterPro"/>
</dbReference>
<dbReference type="Gene3D" id="3.90.1680.10">
    <property type="entry name" value="SOS response associated peptidase-like"/>
    <property type="match status" value="1"/>
</dbReference>
<keyword evidence="5" id="KW-0190">Covalent protein-DNA linkage</keyword>
<dbReference type="GO" id="GO:0006508">
    <property type="term" value="P:proteolysis"/>
    <property type="evidence" value="ECO:0007669"/>
    <property type="project" value="UniProtKB-KW"/>
</dbReference>
<evidence type="ECO:0000256" key="4">
    <source>
        <dbReference type="ARBA" id="ARBA00022801"/>
    </source>
</evidence>
<gene>
    <name evidence="10" type="ORF">GRI68_07435</name>
</gene>
<evidence type="ECO:0000256" key="6">
    <source>
        <dbReference type="ARBA" id="ARBA00023125"/>
    </source>
</evidence>
<keyword evidence="7" id="KW-0456">Lyase</keyword>
<dbReference type="PANTHER" id="PTHR13604:SF0">
    <property type="entry name" value="ABASIC SITE PROCESSING PROTEIN HMCES"/>
    <property type="match status" value="1"/>
</dbReference>